<dbReference type="GO" id="GO:0016491">
    <property type="term" value="F:oxidoreductase activity"/>
    <property type="evidence" value="ECO:0007669"/>
    <property type="project" value="UniProtKB-KW"/>
</dbReference>
<feature type="domain" description="Plastocyanin-like" evidence="7">
    <location>
        <begin position="107"/>
        <end position="221"/>
    </location>
</feature>
<evidence type="ECO:0000256" key="5">
    <source>
        <dbReference type="SAM" id="Phobius"/>
    </source>
</evidence>
<dbReference type="SUPFAM" id="SSF49503">
    <property type="entry name" value="Cupredoxins"/>
    <property type="match status" value="2"/>
</dbReference>
<dbReference type="Pfam" id="PF07731">
    <property type="entry name" value="Cu-oxidase_2"/>
    <property type="match status" value="1"/>
</dbReference>
<evidence type="ECO:0000256" key="4">
    <source>
        <dbReference type="ARBA" id="ARBA00023008"/>
    </source>
</evidence>
<reference evidence="8" key="1">
    <citation type="submission" date="2019-07" db="EMBL/GenBank/DDBJ databases">
        <title>Hyphodiscus hymeniophilus genome sequencing and assembly.</title>
        <authorList>
            <person name="Kramer G."/>
            <person name="Nodwell J."/>
        </authorList>
    </citation>
    <scope>NUCLEOTIDE SEQUENCE</scope>
    <source>
        <strain evidence="8">ATCC 34498</strain>
    </source>
</reference>
<evidence type="ECO:0000259" key="7">
    <source>
        <dbReference type="Pfam" id="PF07732"/>
    </source>
</evidence>
<evidence type="ECO:0000313" key="8">
    <source>
        <dbReference type="EMBL" id="KAG0647113.1"/>
    </source>
</evidence>
<accession>A0A9P7AUT9</accession>
<feature type="domain" description="Plastocyanin-like" evidence="6">
    <location>
        <begin position="482"/>
        <end position="567"/>
    </location>
</feature>
<protein>
    <submittedName>
        <fullName evidence="8">Cell surface ferroxidase fetC</fullName>
    </submittedName>
</protein>
<dbReference type="AlphaFoldDB" id="A0A9P7AUT9"/>
<keyword evidence="4" id="KW-0186">Copper</keyword>
<dbReference type="PANTHER" id="PTHR11709:SF511">
    <property type="entry name" value="LACCASE"/>
    <property type="match status" value="1"/>
</dbReference>
<dbReference type="Proteomes" id="UP000785200">
    <property type="component" value="Unassembled WGS sequence"/>
</dbReference>
<evidence type="ECO:0000259" key="6">
    <source>
        <dbReference type="Pfam" id="PF07731"/>
    </source>
</evidence>
<keyword evidence="5" id="KW-1133">Transmembrane helix</keyword>
<keyword evidence="2" id="KW-0479">Metal-binding</keyword>
<dbReference type="PROSITE" id="PS00079">
    <property type="entry name" value="MULTICOPPER_OXIDASE1"/>
    <property type="match status" value="1"/>
</dbReference>
<dbReference type="InterPro" id="IPR045087">
    <property type="entry name" value="Cu-oxidase_fam"/>
</dbReference>
<dbReference type="InterPro" id="IPR011707">
    <property type="entry name" value="Cu-oxidase-like_N"/>
</dbReference>
<dbReference type="EMBL" id="VNKQ01000013">
    <property type="protein sequence ID" value="KAG0647113.1"/>
    <property type="molecule type" value="Genomic_DNA"/>
</dbReference>
<keyword evidence="5" id="KW-0812">Transmembrane</keyword>
<comment type="caution">
    <text evidence="8">The sequence shown here is derived from an EMBL/GenBank/DDBJ whole genome shotgun (WGS) entry which is preliminary data.</text>
</comment>
<evidence type="ECO:0000313" key="9">
    <source>
        <dbReference type="Proteomes" id="UP000785200"/>
    </source>
</evidence>
<comment type="similarity">
    <text evidence="1">Belongs to the multicopper oxidase family.</text>
</comment>
<feature type="transmembrane region" description="Helical" evidence="5">
    <location>
        <begin position="36"/>
        <end position="57"/>
    </location>
</feature>
<dbReference type="InterPro" id="IPR011706">
    <property type="entry name" value="Cu-oxidase_C"/>
</dbReference>
<dbReference type="OrthoDB" id="2121828at2759"/>
<keyword evidence="9" id="KW-1185">Reference proteome</keyword>
<dbReference type="InterPro" id="IPR002355">
    <property type="entry name" value="Cu_oxidase_Cu_BS"/>
</dbReference>
<keyword evidence="5" id="KW-0472">Membrane</keyword>
<evidence type="ECO:0000256" key="2">
    <source>
        <dbReference type="ARBA" id="ARBA00022723"/>
    </source>
</evidence>
<dbReference type="Gene3D" id="2.60.40.420">
    <property type="entry name" value="Cupredoxins - blue copper proteins"/>
    <property type="match status" value="3"/>
</dbReference>
<dbReference type="Pfam" id="PF07732">
    <property type="entry name" value="Cu-oxidase_3"/>
    <property type="match status" value="1"/>
</dbReference>
<organism evidence="8 9">
    <name type="scientific">Hyphodiscus hymeniophilus</name>
    <dbReference type="NCBI Taxonomy" id="353542"/>
    <lineage>
        <taxon>Eukaryota</taxon>
        <taxon>Fungi</taxon>
        <taxon>Dikarya</taxon>
        <taxon>Ascomycota</taxon>
        <taxon>Pezizomycotina</taxon>
        <taxon>Leotiomycetes</taxon>
        <taxon>Helotiales</taxon>
        <taxon>Hyphodiscaceae</taxon>
        <taxon>Hyphodiscus</taxon>
    </lineage>
</organism>
<evidence type="ECO:0000256" key="1">
    <source>
        <dbReference type="ARBA" id="ARBA00010609"/>
    </source>
</evidence>
<proteinExistence type="inferred from homology"/>
<gene>
    <name evidence="8" type="ORF">D0Z07_6914</name>
</gene>
<dbReference type="PANTHER" id="PTHR11709">
    <property type="entry name" value="MULTI-COPPER OXIDASE"/>
    <property type="match status" value="1"/>
</dbReference>
<dbReference type="PROSITE" id="PS00080">
    <property type="entry name" value="MULTICOPPER_OXIDASE2"/>
    <property type="match status" value="1"/>
</dbReference>
<evidence type="ECO:0000256" key="3">
    <source>
        <dbReference type="ARBA" id="ARBA00023002"/>
    </source>
</evidence>
<keyword evidence="3" id="KW-0560">Oxidoreductase</keyword>
<dbReference type="InterPro" id="IPR033138">
    <property type="entry name" value="Cu_oxidase_CS"/>
</dbReference>
<dbReference type="GO" id="GO:0005507">
    <property type="term" value="F:copper ion binding"/>
    <property type="evidence" value="ECO:0007669"/>
    <property type="project" value="InterPro"/>
</dbReference>
<sequence>MSAIDHSRSLLGHDDGLPGHRWKEDIAARTFNRRRLIWATTISLIISISFIVLYSQWHSQSQASASKMLQYADPVQEPRVEGNLKSLLHPEDHVSREPAVRGLQWNITKARMAPNGVRKDVFLINGQFPGPTIEARSGDILEIEIFNFAEEEVSLHWHGLHMRGANHMDGPVGVTQCTIKHGRSFTYRIPTDEQEGTFWYHAHSEVQRADGLYGGLVIHNPIAPTEASIHQYDSELLFLVGDWYHWPASKVLGMFMRMTSRFFHRPPALQIADIDEPVPDSILINGIGHFECSKATHGAPVECSEIAKPSLTLDKQLRMIQVDGGLPVAEIRDPVNSVGVLYPAERVDFVLSWLESAFDTETVVTIALDKENFLRPNPALTPTQSFLLLPDSSARQLASEGRAVIPFNLRTAKGPSLPSPLPEAQQLFMVWSSITILNRLAQVPHGMINRTFWEPQPTPLISTPRESWNEHQLVPWTGKEPHGYDFYVIASFEGKGGWDYYDPWKPSRPPRGGPFNVDNPLRKDTVYVPPWGYVVIRFLADNAGIWTLHCHILWHQGSGMAMAFQVMGDEQSGFSTEGVGKSAEQFCVA</sequence>
<dbReference type="InterPro" id="IPR008972">
    <property type="entry name" value="Cupredoxin"/>
</dbReference>
<name>A0A9P7AUT9_9HELO</name>